<reference evidence="2 3" key="1">
    <citation type="submission" date="2024-08" db="EMBL/GenBank/DDBJ databases">
        <title>Genome mining of Saccharopolyspora cebuensis PGLac3 from Nigerian medicinal plant.</title>
        <authorList>
            <person name="Ezeobiora C.E."/>
            <person name="Igbokwe N.H."/>
            <person name="Amin D.H."/>
            <person name="Mendie U.E."/>
        </authorList>
    </citation>
    <scope>NUCLEOTIDE SEQUENCE [LARGE SCALE GENOMIC DNA]</scope>
    <source>
        <strain evidence="2 3">PGLac3</strain>
    </source>
</reference>
<keyword evidence="3" id="KW-1185">Reference proteome</keyword>
<name>A0ABV4CFN6_9PSEU</name>
<protein>
    <recommendedName>
        <fullName evidence="4">DUF4229 domain-containing protein</fullName>
    </recommendedName>
</protein>
<comment type="caution">
    <text evidence="2">The sequence shown here is derived from an EMBL/GenBank/DDBJ whole genome shotgun (WGS) entry which is preliminary data.</text>
</comment>
<feature type="transmembrane region" description="Helical" evidence="1">
    <location>
        <begin position="9"/>
        <end position="29"/>
    </location>
</feature>
<gene>
    <name evidence="2" type="ORF">AB8O55_02360</name>
</gene>
<feature type="transmembrane region" description="Helical" evidence="1">
    <location>
        <begin position="35"/>
        <end position="54"/>
    </location>
</feature>
<keyword evidence="1" id="KW-0472">Membrane</keyword>
<evidence type="ECO:0000313" key="3">
    <source>
        <dbReference type="Proteomes" id="UP001564626"/>
    </source>
</evidence>
<keyword evidence="1" id="KW-0812">Transmembrane</keyword>
<evidence type="ECO:0000256" key="1">
    <source>
        <dbReference type="SAM" id="Phobius"/>
    </source>
</evidence>
<evidence type="ECO:0000313" key="2">
    <source>
        <dbReference type="EMBL" id="MEY8038229.1"/>
    </source>
</evidence>
<accession>A0ABV4CFN6</accession>
<keyword evidence="1" id="KW-1133">Transmembrane helix</keyword>
<proteinExistence type="predicted"/>
<dbReference type="EMBL" id="JBGEHV010000002">
    <property type="protein sequence ID" value="MEY8038229.1"/>
    <property type="molecule type" value="Genomic_DNA"/>
</dbReference>
<sequence length="66" mass="6931">MDARQLTYLLVRTLVFLAVAVVVAALAGWPWYGVAAVGLTGAAAAVQLGGVLWLRRSERAKSSTMG</sequence>
<evidence type="ECO:0008006" key="4">
    <source>
        <dbReference type="Google" id="ProtNLM"/>
    </source>
</evidence>
<dbReference type="RefSeq" id="WP_369774517.1">
    <property type="nucleotide sequence ID" value="NZ_JBGEHV010000002.1"/>
</dbReference>
<organism evidence="2 3">
    <name type="scientific">Saccharopolyspora cebuensis</name>
    <dbReference type="NCBI Taxonomy" id="418759"/>
    <lineage>
        <taxon>Bacteria</taxon>
        <taxon>Bacillati</taxon>
        <taxon>Actinomycetota</taxon>
        <taxon>Actinomycetes</taxon>
        <taxon>Pseudonocardiales</taxon>
        <taxon>Pseudonocardiaceae</taxon>
        <taxon>Saccharopolyspora</taxon>
    </lineage>
</organism>
<dbReference type="Proteomes" id="UP001564626">
    <property type="component" value="Unassembled WGS sequence"/>
</dbReference>